<keyword evidence="3" id="KW-1185">Reference proteome</keyword>
<dbReference type="AlphaFoldDB" id="A0A841J2R2"/>
<evidence type="ECO:0000313" key="2">
    <source>
        <dbReference type="EMBL" id="MBB6124960.1"/>
    </source>
</evidence>
<accession>A0A841J2R2</accession>
<name>A0A841J2R2_9SPHN</name>
<feature type="compositionally biased region" description="Low complexity" evidence="1">
    <location>
        <begin position="67"/>
        <end position="78"/>
    </location>
</feature>
<comment type="caution">
    <text evidence="2">The sequence shown here is derived from an EMBL/GenBank/DDBJ whole genome shotgun (WGS) entry which is preliminary data.</text>
</comment>
<proteinExistence type="predicted"/>
<evidence type="ECO:0000313" key="3">
    <source>
        <dbReference type="Proteomes" id="UP000552700"/>
    </source>
</evidence>
<feature type="region of interest" description="Disordered" evidence="1">
    <location>
        <begin position="54"/>
        <end position="83"/>
    </location>
</feature>
<evidence type="ECO:0000256" key="1">
    <source>
        <dbReference type="SAM" id="MobiDB-lite"/>
    </source>
</evidence>
<sequence length="353" mass="37072">MSTAGSLRGRPLRFLLAALALWAGARIMMVTRDAGQPLAPEMTTARVDVPKAPTLLRHVGGPPSGVATTTIPRRAPTPGVSRSVPFASRISGLAWQGRAVAPPLLVRSAEPDADLAGERAQTDTPWPPSTSAPPRPTRSPSPNGRNDWRAGFWLLWRDHGRGPALANAGQLGGSQAGLRLDRSLRRPIDAYVRLSAAIDRPHAPEAALGLNWQAIGGQIPVRVGMERRVALGQGARDAFALVSVTGFGPSRVTGGLDIEGYGQAGFVGLNSRDAFGDGRIALSHPLVSDGMSIGLSASGGFQPGVRRLDIGPRLDLRVPVGAMRPRLSVEWRERIGGNARPGSGLAITIGGDF</sequence>
<reference evidence="2 3" key="1">
    <citation type="submission" date="2020-08" db="EMBL/GenBank/DDBJ databases">
        <title>Genomic Encyclopedia of Type Strains, Phase IV (KMG-IV): sequencing the most valuable type-strain genomes for metagenomic binning, comparative biology and taxonomic classification.</title>
        <authorList>
            <person name="Goeker M."/>
        </authorList>
    </citation>
    <scope>NUCLEOTIDE SEQUENCE [LARGE SCALE GENOMIC DNA]</scope>
    <source>
        <strain evidence="2 3">DSM 102255</strain>
    </source>
</reference>
<dbReference type="RefSeq" id="WP_184081246.1">
    <property type="nucleotide sequence ID" value="NZ_JACIJP010000004.1"/>
</dbReference>
<feature type="compositionally biased region" description="Pro residues" evidence="1">
    <location>
        <begin position="125"/>
        <end position="139"/>
    </location>
</feature>
<organism evidence="2 3">
    <name type="scientific">Sphingobium subterraneum</name>
    <dbReference type="NCBI Taxonomy" id="627688"/>
    <lineage>
        <taxon>Bacteria</taxon>
        <taxon>Pseudomonadati</taxon>
        <taxon>Pseudomonadota</taxon>
        <taxon>Alphaproteobacteria</taxon>
        <taxon>Sphingomonadales</taxon>
        <taxon>Sphingomonadaceae</taxon>
        <taxon>Sphingobium</taxon>
    </lineage>
</organism>
<gene>
    <name evidence="2" type="ORF">FHS92_002713</name>
</gene>
<feature type="region of interest" description="Disordered" evidence="1">
    <location>
        <begin position="114"/>
        <end position="145"/>
    </location>
</feature>
<protein>
    <submittedName>
        <fullName evidence="2">Uncharacterized protein</fullName>
    </submittedName>
</protein>
<dbReference type="Proteomes" id="UP000552700">
    <property type="component" value="Unassembled WGS sequence"/>
</dbReference>
<dbReference type="EMBL" id="JACIJP010000004">
    <property type="protein sequence ID" value="MBB6124960.1"/>
    <property type="molecule type" value="Genomic_DNA"/>
</dbReference>